<dbReference type="Pfam" id="PF13692">
    <property type="entry name" value="Glyco_trans_1_4"/>
    <property type="match status" value="1"/>
</dbReference>
<dbReference type="InterPro" id="IPR050194">
    <property type="entry name" value="Glycosyltransferase_grp1"/>
</dbReference>
<dbReference type="OrthoDB" id="5240531at2"/>
<dbReference type="AlphaFoldDB" id="A0A285J6C8"/>
<dbReference type="GO" id="GO:1901137">
    <property type="term" value="P:carbohydrate derivative biosynthetic process"/>
    <property type="evidence" value="ECO:0007669"/>
    <property type="project" value="UniProtKB-ARBA"/>
</dbReference>
<dbReference type="PANTHER" id="PTHR45947">
    <property type="entry name" value="SULFOQUINOVOSYL TRANSFERASE SQD2"/>
    <property type="match status" value="1"/>
</dbReference>
<keyword evidence="5" id="KW-1185">Reference proteome</keyword>
<dbReference type="GO" id="GO:0016757">
    <property type="term" value="F:glycosyltransferase activity"/>
    <property type="evidence" value="ECO:0007669"/>
    <property type="project" value="UniProtKB-KW"/>
</dbReference>
<dbReference type="RefSeq" id="WP_097324388.1">
    <property type="nucleotide sequence ID" value="NZ_OBDY01000017.1"/>
</dbReference>
<dbReference type="InterPro" id="IPR028098">
    <property type="entry name" value="Glyco_trans_4-like_N"/>
</dbReference>
<evidence type="ECO:0000256" key="1">
    <source>
        <dbReference type="ARBA" id="ARBA00022676"/>
    </source>
</evidence>
<reference evidence="4 5" key="1">
    <citation type="submission" date="2017-09" db="EMBL/GenBank/DDBJ databases">
        <authorList>
            <person name="Ehlers B."/>
            <person name="Leendertz F.H."/>
        </authorList>
    </citation>
    <scope>NUCLEOTIDE SEQUENCE [LARGE SCALE GENOMIC DNA]</scope>
    <source>
        <strain evidence="4 5">CGMCC 4.6857</strain>
    </source>
</reference>
<evidence type="ECO:0000313" key="4">
    <source>
        <dbReference type="EMBL" id="SNY55880.1"/>
    </source>
</evidence>
<organism evidence="4 5">
    <name type="scientific">Paractinoplanes atraurantiacus</name>
    <dbReference type="NCBI Taxonomy" id="1036182"/>
    <lineage>
        <taxon>Bacteria</taxon>
        <taxon>Bacillati</taxon>
        <taxon>Actinomycetota</taxon>
        <taxon>Actinomycetes</taxon>
        <taxon>Micromonosporales</taxon>
        <taxon>Micromonosporaceae</taxon>
        <taxon>Paractinoplanes</taxon>
    </lineage>
</organism>
<name>A0A285J6C8_9ACTN</name>
<dbReference type="Gene3D" id="3.40.50.2000">
    <property type="entry name" value="Glycogen Phosphorylase B"/>
    <property type="match status" value="2"/>
</dbReference>
<accession>A0A285J6C8</accession>
<evidence type="ECO:0000256" key="2">
    <source>
        <dbReference type="ARBA" id="ARBA00022679"/>
    </source>
</evidence>
<dbReference type="Proteomes" id="UP000219612">
    <property type="component" value="Unassembled WGS sequence"/>
</dbReference>
<dbReference type="CDD" id="cd03801">
    <property type="entry name" value="GT4_PimA-like"/>
    <property type="match status" value="1"/>
</dbReference>
<gene>
    <name evidence="4" type="ORF">SAMN05421748_1175</name>
</gene>
<proteinExistence type="predicted"/>
<dbReference type="PANTHER" id="PTHR45947:SF3">
    <property type="entry name" value="SULFOQUINOVOSYL TRANSFERASE SQD2"/>
    <property type="match status" value="1"/>
</dbReference>
<evidence type="ECO:0000313" key="5">
    <source>
        <dbReference type="Proteomes" id="UP000219612"/>
    </source>
</evidence>
<protein>
    <submittedName>
        <fullName evidence="4">Phosphatidylinositol alpha-mannosyltransferase</fullName>
    </submittedName>
</protein>
<sequence length="380" mass="40300">MRIGIVSPYSFDVPGGVQNHIMDLSEALIGLGHEVSVLAPADEDADLPPYVVPAGRALPLPYNGSVARIAFGPVSTARVRRWLNRGRFDVLHVHEPMTLSLSLLAVLSARGPVVATFHTAMTRSRALSAAQGLLQLVVEKITARIAVSELARKVQVEHLGGGAVEIPNGVAVAKFADAKPMDGWPGEGGTLGFLGRFTEPRKGFGLLRSAYVTLARQRPGLRLLVAGPGDRDDLYGEIPADLHDRVTFLGLVSEADKARMLRSVDVYVAPNTGGESFGMILTEAMAAGTAIAASDLDAFRRVLDGGRAGALFPTGDSSALCVLLDTLLDDPKRRADLSAAARSAVAVFDWPSVAQRVLEVYATAIEATDGRVMDDEPFTS</sequence>
<dbReference type="SUPFAM" id="SSF53756">
    <property type="entry name" value="UDP-Glycosyltransferase/glycogen phosphorylase"/>
    <property type="match status" value="1"/>
</dbReference>
<evidence type="ECO:0000259" key="3">
    <source>
        <dbReference type="Pfam" id="PF13439"/>
    </source>
</evidence>
<keyword evidence="2 4" id="KW-0808">Transferase</keyword>
<dbReference type="Pfam" id="PF13439">
    <property type="entry name" value="Glyco_transf_4"/>
    <property type="match status" value="1"/>
</dbReference>
<feature type="domain" description="Glycosyltransferase subfamily 4-like N-terminal" evidence="3">
    <location>
        <begin position="14"/>
        <end position="172"/>
    </location>
</feature>
<dbReference type="EMBL" id="OBDY01000017">
    <property type="protein sequence ID" value="SNY55880.1"/>
    <property type="molecule type" value="Genomic_DNA"/>
</dbReference>
<keyword evidence="1 4" id="KW-0328">Glycosyltransferase</keyword>